<dbReference type="Gene3D" id="3.30.70.1290">
    <property type="entry name" value="Transposase IS200-like"/>
    <property type="match status" value="1"/>
</dbReference>
<dbReference type="SUPFAM" id="SSF143422">
    <property type="entry name" value="Transposase IS200-like"/>
    <property type="match status" value="1"/>
</dbReference>
<reference evidence="1 2" key="1">
    <citation type="submission" date="2020-10" db="EMBL/GenBank/DDBJ databases">
        <title>Complete genome sequence of Paludibaculum fermentans P105T, a facultatively anaerobic acidobacterium capable of dissimilatory Fe(III) reduction.</title>
        <authorList>
            <person name="Dedysh S.N."/>
            <person name="Beletsky A.V."/>
            <person name="Kulichevskaya I.S."/>
            <person name="Mardanov A.V."/>
            <person name="Ravin N.V."/>
        </authorList>
    </citation>
    <scope>NUCLEOTIDE SEQUENCE [LARGE SCALE GENOMIC DNA]</scope>
    <source>
        <strain evidence="1 2">P105</strain>
    </source>
</reference>
<dbReference type="GO" id="GO:0006313">
    <property type="term" value="P:DNA transposition"/>
    <property type="evidence" value="ECO:0007669"/>
    <property type="project" value="InterPro"/>
</dbReference>
<gene>
    <name evidence="1" type="ORF">IRI77_15025</name>
</gene>
<keyword evidence="2" id="KW-1185">Reference proteome</keyword>
<accession>A0A7S7NWT1</accession>
<dbReference type="KEGG" id="pfer:IRI77_15025"/>
<sequence>MPRNARVVVPGLPYHITQRGTNREDVFFTIADRKLYLRLIVENLEWAGVRILAYCLMSNRVHFIAVPEREGRTTACTTA</sequence>
<dbReference type="Proteomes" id="UP000593892">
    <property type="component" value="Chromosome"/>
</dbReference>
<evidence type="ECO:0000313" key="1">
    <source>
        <dbReference type="EMBL" id="QOY91204.1"/>
    </source>
</evidence>
<name>A0A7S7NWT1_PALFE</name>
<dbReference type="InterPro" id="IPR036515">
    <property type="entry name" value="Transposase_17_sf"/>
</dbReference>
<dbReference type="EMBL" id="CP063849">
    <property type="protein sequence ID" value="QOY91204.1"/>
    <property type="molecule type" value="Genomic_DNA"/>
</dbReference>
<protein>
    <submittedName>
        <fullName evidence="1">Transposase</fullName>
    </submittedName>
</protein>
<dbReference type="GO" id="GO:0003677">
    <property type="term" value="F:DNA binding"/>
    <property type="evidence" value="ECO:0007669"/>
    <property type="project" value="InterPro"/>
</dbReference>
<dbReference type="AlphaFoldDB" id="A0A7S7NWT1"/>
<organism evidence="1 2">
    <name type="scientific">Paludibaculum fermentans</name>
    <dbReference type="NCBI Taxonomy" id="1473598"/>
    <lineage>
        <taxon>Bacteria</taxon>
        <taxon>Pseudomonadati</taxon>
        <taxon>Acidobacteriota</taxon>
        <taxon>Terriglobia</taxon>
        <taxon>Bryobacterales</taxon>
        <taxon>Bryobacteraceae</taxon>
        <taxon>Paludibaculum</taxon>
    </lineage>
</organism>
<proteinExistence type="predicted"/>
<evidence type="ECO:0000313" key="2">
    <source>
        <dbReference type="Proteomes" id="UP000593892"/>
    </source>
</evidence>
<dbReference type="GO" id="GO:0004803">
    <property type="term" value="F:transposase activity"/>
    <property type="evidence" value="ECO:0007669"/>
    <property type="project" value="InterPro"/>
</dbReference>
<dbReference type="PANTHER" id="PTHR34322:SF2">
    <property type="entry name" value="TRANSPOSASE IS200-LIKE DOMAIN-CONTAINING PROTEIN"/>
    <property type="match status" value="1"/>
</dbReference>
<dbReference type="PANTHER" id="PTHR34322">
    <property type="entry name" value="TRANSPOSASE, Y1_TNP DOMAIN-CONTAINING"/>
    <property type="match status" value="1"/>
</dbReference>